<dbReference type="GO" id="GO:0022857">
    <property type="term" value="F:transmembrane transporter activity"/>
    <property type="evidence" value="ECO:0007669"/>
    <property type="project" value="InterPro"/>
</dbReference>
<evidence type="ECO:0000259" key="8">
    <source>
        <dbReference type="PROSITE" id="PS50850"/>
    </source>
</evidence>
<dbReference type="InterPro" id="IPR036259">
    <property type="entry name" value="MFS_trans_sf"/>
</dbReference>
<keyword evidence="5 7" id="KW-0472">Membrane</keyword>
<feature type="transmembrane region" description="Helical" evidence="7">
    <location>
        <begin position="226"/>
        <end position="246"/>
    </location>
</feature>
<keyword evidence="4 7" id="KW-1133">Transmembrane helix</keyword>
<evidence type="ECO:0000256" key="1">
    <source>
        <dbReference type="ARBA" id="ARBA00004141"/>
    </source>
</evidence>
<gene>
    <name evidence="9" type="ORF">HYFRA_00013564</name>
</gene>
<accession>A0A9N9L6H9</accession>
<evidence type="ECO:0000256" key="5">
    <source>
        <dbReference type="ARBA" id="ARBA00023136"/>
    </source>
</evidence>
<dbReference type="PANTHER" id="PTHR43791:SF39">
    <property type="entry name" value="TRANSPORTER LIZ1_SEO1, PUTATIVE (AFU_ORTHOLOGUE AFUA_3G00980)-RELATED"/>
    <property type="match status" value="1"/>
</dbReference>
<evidence type="ECO:0000313" key="10">
    <source>
        <dbReference type="Proteomes" id="UP000696280"/>
    </source>
</evidence>
<dbReference type="InterPro" id="IPR011701">
    <property type="entry name" value="MFS"/>
</dbReference>
<keyword evidence="2" id="KW-0813">Transport</keyword>
<protein>
    <recommendedName>
        <fullName evidence="8">Major facilitator superfamily (MFS) profile domain-containing protein</fullName>
    </recommendedName>
</protein>
<evidence type="ECO:0000313" key="9">
    <source>
        <dbReference type="EMBL" id="CAG8961285.1"/>
    </source>
</evidence>
<keyword evidence="3 7" id="KW-0812">Transmembrane</keyword>
<dbReference type="EMBL" id="CAJVRL010000105">
    <property type="protein sequence ID" value="CAG8961285.1"/>
    <property type="molecule type" value="Genomic_DNA"/>
</dbReference>
<evidence type="ECO:0000256" key="7">
    <source>
        <dbReference type="SAM" id="Phobius"/>
    </source>
</evidence>
<dbReference type="AlphaFoldDB" id="A0A9N9L6H9"/>
<evidence type="ECO:0000256" key="3">
    <source>
        <dbReference type="ARBA" id="ARBA00022692"/>
    </source>
</evidence>
<evidence type="ECO:0000256" key="4">
    <source>
        <dbReference type="ARBA" id="ARBA00022989"/>
    </source>
</evidence>
<dbReference type="SUPFAM" id="SSF103473">
    <property type="entry name" value="MFS general substrate transporter"/>
    <property type="match status" value="1"/>
</dbReference>
<name>A0A9N9L6H9_9HELO</name>
<evidence type="ECO:0000256" key="6">
    <source>
        <dbReference type="ARBA" id="ARBA00037968"/>
    </source>
</evidence>
<organism evidence="9 10">
    <name type="scientific">Hymenoscyphus fraxineus</name>
    <dbReference type="NCBI Taxonomy" id="746836"/>
    <lineage>
        <taxon>Eukaryota</taxon>
        <taxon>Fungi</taxon>
        <taxon>Dikarya</taxon>
        <taxon>Ascomycota</taxon>
        <taxon>Pezizomycotina</taxon>
        <taxon>Leotiomycetes</taxon>
        <taxon>Helotiales</taxon>
        <taxon>Helotiaceae</taxon>
        <taxon>Hymenoscyphus</taxon>
    </lineage>
</organism>
<comment type="subcellular location">
    <subcellularLocation>
        <location evidence="1">Membrane</location>
        <topology evidence="1">Multi-pass membrane protein</topology>
    </subcellularLocation>
</comment>
<dbReference type="FunFam" id="1.20.1250.20:FF:000065">
    <property type="entry name" value="Putative MFS pantothenate transporter"/>
    <property type="match status" value="1"/>
</dbReference>
<evidence type="ECO:0000256" key="2">
    <source>
        <dbReference type="ARBA" id="ARBA00022448"/>
    </source>
</evidence>
<feature type="transmembrane region" description="Helical" evidence="7">
    <location>
        <begin position="192"/>
        <end position="214"/>
    </location>
</feature>
<dbReference type="Pfam" id="PF07690">
    <property type="entry name" value="MFS_1"/>
    <property type="match status" value="1"/>
</dbReference>
<dbReference type="GO" id="GO:0016020">
    <property type="term" value="C:membrane"/>
    <property type="evidence" value="ECO:0007669"/>
    <property type="project" value="UniProtKB-SubCell"/>
</dbReference>
<dbReference type="PROSITE" id="PS50850">
    <property type="entry name" value="MFS"/>
    <property type="match status" value="1"/>
</dbReference>
<dbReference type="OrthoDB" id="3639251at2759"/>
<sequence length="269" mass="30784">MSTTMSVTKDCLAVTTAFESSEDNNASREVIQKDVKKRWQSYIWDTFDKSPEERHFMFKLDFALLTMASLAGYFIKNLHQTNINNAFVSGMKEDLNLYENEFNYMQTCWTIGYVIGEIPSNLVLTRVRPSVWIPCCELIWTVLTFSLARCTTAKQIYAVRFFIGLAESGFYPGMQYIIGRWYRKDELAKRSCLFHVSSALAAMFSGYLMTGMIQLDGIHGLAGWQWLFLIDGAIGLPICIAGYFVLPDVPEICKAFYFSAEVNFLKSKY</sequence>
<keyword evidence="10" id="KW-1185">Reference proteome</keyword>
<dbReference type="Proteomes" id="UP000696280">
    <property type="component" value="Unassembled WGS sequence"/>
</dbReference>
<comment type="caution">
    <text evidence="9">The sequence shown here is derived from an EMBL/GenBank/DDBJ whole genome shotgun (WGS) entry which is preliminary data.</text>
</comment>
<dbReference type="InterPro" id="IPR020846">
    <property type="entry name" value="MFS_dom"/>
</dbReference>
<feature type="domain" description="Major facilitator superfamily (MFS) profile" evidence="8">
    <location>
        <begin position="65"/>
        <end position="269"/>
    </location>
</feature>
<comment type="similarity">
    <text evidence="6">Belongs to the major facilitator superfamily. Allantoate permease family.</text>
</comment>
<reference evidence="9" key="1">
    <citation type="submission" date="2021-07" db="EMBL/GenBank/DDBJ databases">
        <authorList>
            <person name="Durling M."/>
        </authorList>
    </citation>
    <scope>NUCLEOTIDE SEQUENCE</scope>
</reference>
<dbReference type="Gene3D" id="1.20.1250.20">
    <property type="entry name" value="MFS general substrate transporter like domains"/>
    <property type="match status" value="1"/>
</dbReference>
<dbReference type="PANTHER" id="PTHR43791">
    <property type="entry name" value="PERMEASE-RELATED"/>
    <property type="match status" value="1"/>
</dbReference>
<proteinExistence type="inferred from homology"/>